<protein>
    <recommendedName>
        <fullName evidence="4">Epoxide hydrolase N-terminal domain-containing protein</fullName>
    </recommendedName>
</protein>
<keyword evidence="2" id="KW-0058">Aromatic hydrocarbons catabolism</keyword>
<dbReference type="GO" id="GO:0097176">
    <property type="term" value="P:epoxide metabolic process"/>
    <property type="evidence" value="ECO:0007669"/>
    <property type="project" value="TreeGrafter"/>
</dbReference>
<dbReference type="Proteomes" id="UP001211065">
    <property type="component" value="Unassembled WGS sequence"/>
</dbReference>
<dbReference type="Pfam" id="PF06441">
    <property type="entry name" value="EHN"/>
    <property type="match status" value="1"/>
</dbReference>
<evidence type="ECO:0000256" key="3">
    <source>
        <dbReference type="ARBA" id="ARBA00022801"/>
    </source>
</evidence>
<dbReference type="PANTHER" id="PTHR21661">
    <property type="entry name" value="EPOXIDE HYDROLASE 1-RELATED"/>
    <property type="match status" value="1"/>
</dbReference>
<comment type="similarity">
    <text evidence="1">Belongs to the peptidase S33 family.</text>
</comment>
<sequence>MDKSSIKKYEFKFSKEEIEKLNQKLNLTVYPDETTDSDNFFKIDDLKILINQWKNLNYDRVEKIFNKFNHFHIHPVDDTEFKLHYIFLPNHTPGSKALMLVHGWPGTFFEVIEPLHKLGYSVVVPSLPGFGFSSIPKKSGYGVKRIAELFHELMITLGFNEYFVQGGDWGSFVTRWM</sequence>
<dbReference type="InterPro" id="IPR000639">
    <property type="entry name" value="Epox_hydrolase-like"/>
</dbReference>
<feature type="domain" description="Epoxide hydrolase N-terminal" evidence="4">
    <location>
        <begin position="6"/>
        <end position="111"/>
    </location>
</feature>
<keyword evidence="6" id="KW-1185">Reference proteome</keyword>
<feature type="non-terminal residue" evidence="5">
    <location>
        <position position="177"/>
    </location>
</feature>
<organism evidence="5 6">
    <name type="scientific">Clydaea vesicula</name>
    <dbReference type="NCBI Taxonomy" id="447962"/>
    <lineage>
        <taxon>Eukaryota</taxon>
        <taxon>Fungi</taxon>
        <taxon>Fungi incertae sedis</taxon>
        <taxon>Chytridiomycota</taxon>
        <taxon>Chytridiomycota incertae sedis</taxon>
        <taxon>Chytridiomycetes</taxon>
        <taxon>Lobulomycetales</taxon>
        <taxon>Lobulomycetaceae</taxon>
        <taxon>Clydaea</taxon>
    </lineage>
</organism>
<evidence type="ECO:0000259" key="4">
    <source>
        <dbReference type="Pfam" id="PF06441"/>
    </source>
</evidence>
<gene>
    <name evidence="5" type="ORF">HK099_003119</name>
</gene>
<dbReference type="SUPFAM" id="SSF53474">
    <property type="entry name" value="alpha/beta-Hydrolases"/>
    <property type="match status" value="1"/>
</dbReference>
<evidence type="ECO:0000313" key="6">
    <source>
        <dbReference type="Proteomes" id="UP001211065"/>
    </source>
</evidence>
<dbReference type="Gene3D" id="3.40.50.1820">
    <property type="entry name" value="alpha/beta hydrolase"/>
    <property type="match status" value="1"/>
</dbReference>
<dbReference type="PANTHER" id="PTHR21661:SF35">
    <property type="entry name" value="EPOXIDE HYDROLASE"/>
    <property type="match status" value="1"/>
</dbReference>
<evidence type="ECO:0000256" key="1">
    <source>
        <dbReference type="ARBA" id="ARBA00010088"/>
    </source>
</evidence>
<dbReference type="EMBL" id="JADGJW010002091">
    <property type="protein sequence ID" value="KAJ3199535.1"/>
    <property type="molecule type" value="Genomic_DNA"/>
</dbReference>
<dbReference type="InterPro" id="IPR029058">
    <property type="entry name" value="AB_hydrolase_fold"/>
</dbReference>
<dbReference type="AlphaFoldDB" id="A0AAD5TSZ9"/>
<keyword evidence="3" id="KW-0378">Hydrolase</keyword>
<dbReference type="GO" id="GO:0004301">
    <property type="term" value="F:epoxide hydrolase activity"/>
    <property type="evidence" value="ECO:0007669"/>
    <property type="project" value="TreeGrafter"/>
</dbReference>
<reference evidence="5" key="1">
    <citation type="submission" date="2020-05" db="EMBL/GenBank/DDBJ databases">
        <title>Phylogenomic resolution of chytrid fungi.</title>
        <authorList>
            <person name="Stajich J.E."/>
            <person name="Amses K."/>
            <person name="Simmons R."/>
            <person name="Seto K."/>
            <person name="Myers J."/>
            <person name="Bonds A."/>
            <person name="Quandt C.A."/>
            <person name="Barry K."/>
            <person name="Liu P."/>
            <person name="Grigoriev I."/>
            <person name="Longcore J.E."/>
            <person name="James T.Y."/>
        </authorList>
    </citation>
    <scope>NUCLEOTIDE SEQUENCE</scope>
    <source>
        <strain evidence="5">JEL0476</strain>
    </source>
</reference>
<dbReference type="InterPro" id="IPR010497">
    <property type="entry name" value="Epoxide_hydro_N"/>
</dbReference>
<evidence type="ECO:0000256" key="2">
    <source>
        <dbReference type="ARBA" id="ARBA00022797"/>
    </source>
</evidence>
<comment type="caution">
    <text evidence="5">The sequence shown here is derived from an EMBL/GenBank/DDBJ whole genome shotgun (WGS) entry which is preliminary data.</text>
</comment>
<name>A0AAD5TSZ9_9FUNG</name>
<dbReference type="PRINTS" id="PR00412">
    <property type="entry name" value="EPOXHYDRLASE"/>
</dbReference>
<accession>A0AAD5TSZ9</accession>
<proteinExistence type="inferred from homology"/>
<evidence type="ECO:0000313" key="5">
    <source>
        <dbReference type="EMBL" id="KAJ3199535.1"/>
    </source>
</evidence>